<dbReference type="InterPro" id="IPR048743">
    <property type="entry name" value="AME1"/>
</dbReference>
<proteinExistence type="predicted"/>
<evidence type="ECO:0000313" key="5">
    <source>
        <dbReference type="Proteomes" id="UP000005222"/>
    </source>
</evidence>
<evidence type="ECO:0000259" key="3">
    <source>
        <dbReference type="Pfam" id="PF20994"/>
    </source>
</evidence>
<evidence type="ECO:0000256" key="2">
    <source>
        <dbReference type="SAM" id="MobiDB-lite"/>
    </source>
</evidence>
<dbReference type="Proteomes" id="UP000005222">
    <property type="component" value="Chromosome J"/>
</dbReference>
<feature type="coiled-coil region" evidence="1">
    <location>
        <begin position="166"/>
        <end position="193"/>
    </location>
</feature>
<keyword evidence="1" id="KW-0175">Coiled coil</keyword>
<dbReference type="AlphaFoldDB" id="G8YBC6"/>
<reference evidence="4 5" key="1">
    <citation type="journal article" date="2012" name="G3 (Bethesda)">
        <title>Pichia sorbitophila, an interspecies yeast hybrid reveals early steps of genome resolution following polyploidization.</title>
        <authorList>
            <person name="Leh Louis V."/>
            <person name="Despons L."/>
            <person name="Friedrich A."/>
            <person name="Martin T."/>
            <person name="Durrens P."/>
            <person name="Casaregola S."/>
            <person name="Neuveglise C."/>
            <person name="Fairhead C."/>
            <person name="Marck C."/>
            <person name="Cruz J.A."/>
            <person name="Straub M.L."/>
            <person name="Kugler V."/>
            <person name="Sacerdot C."/>
            <person name="Uzunov Z."/>
            <person name="Thierry A."/>
            <person name="Weiss S."/>
            <person name="Bleykasten C."/>
            <person name="De Montigny J."/>
            <person name="Jacques N."/>
            <person name="Jung P."/>
            <person name="Lemaire M."/>
            <person name="Mallet S."/>
            <person name="Morel G."/>
            <person name="Richard G.F."/>
            <person name="Sarkar A."/>
            <person name="Savel G."/>
            <person name="Schacherer J."/>
            <person name="Seret M.L."/>
            <person name="Talla E."/>
            <person name="Samson G."/>
            <person name="Jubin C."/>
            <person name="Poulain J."/>
            <person name="Vacherie B."/>
            <person name="Barbe V."/>
            <person name="Pelletier E."/>
            <person name="Sherman D.J."/>
            <person name="Westhof E."/>
            <person name="Weissenbach J."/>
            <person name="Baret P.V."/>
            <person name="Wincker P."/>
            <person name="Gaillardin C."/>
            <person name="Dujon B."/>
            <person name="Souciet J.L."/>
        </authorList>
    </citation>
    <scope>NUCLEOTIDE SEQUENCE [LARGE SCALE GENOMIC DNA]</scope>
    <source>
        <strain evidence="5">ATCC MYA-4447 / BCRC 22081 / CBS 7064 / NBRC 10061 / NRRL Y-12695</strain>
    </source>
</reference>
<evidence type="ECO:0000256" key="1">
    <source>
        <dbReference type="SAM" id="Coils"/>
    </source>
</evidence>
<keyword evidence="5" id="KW-1185">Reference proteome</keyword>
<sequence length="289" mass="33199">MIDDQASAKAFTPEKDRKSFTDNNNGRNAPTKAKRKRGRPRRSPRIMRKNSTDYNHDPLASAGLLNKIYKGKKPSISKPSESYALTKKRAIEKQKPVYVDTERLVIGNHGERLPRVNTIDFLKFLVNSFTPRILGTKWINEEAMHHDFRNYIIFHLNYLSDLHSDIHDVSSKIKDIQKRKNEMRNKIFELKAQHSILGANIVKNRDYYNEERHTFRARMQTIEEMCNISEGLKQSNMNPITNEVEALSSSTSAENELIGLGKIINPATGLCSKLIAVNERLSNINQHLN</sequence>
<name>G8YBC6_PICSO</name>
<dbReference type="Pfam" id="PF20994">
    <property type="entry name" value="CENPU"/>
    <property type="match status" value="1"/>
</dbReference>
<feature type="domain" description="Inner kinetochore subunit AME1" evidence="3">
    <location>
        <begin position="147"/>
        <end position="284"/>
    </location>
</feature>
<dbReference type="InParanoid" id="G8YBC6"/>
<dbReference type="HOGENOM" id="CLU_963487_0_0_1"/>
<dbReference type="OrthoDB" id="3995136at2759"/>
<evidence type="ECO:0000313" key="4">
    <source>
        <dbReference type="EMBL" id="CCE82257.1"/>
    </source>
</evidence>
<organism evidence="4 5">
    <name type="scientific">Pichia sorbitophila (strain ATCC MYA-4447 / BCRC 22081 / CBS 7064 / NBRC 10061 / NRRL Y-12695)</name>
    <name type="common">Hybrid yeast</name>
    <dbReference type="NCBI Taxonomy" id="559304"/>
    <lineage>
        <taxon>Eukaryota</taxon>
        <taxon>Fungi</taxon>
        <taxon>Dikarya</taxon>
        <taxon>Ascomycota</taxon>
        <taxon>Saccharomycotina</taxon>
        <taxon>Pichiomycetes</taxon>
        <taxon>Debaryomycetaceae</taxon>
        <taxon>Millerozyma</taxon>
    </lineage>
</organism>
<protein>
    <submittedName>
        <fullName evidence="4">Piso0_001974 protein</fullName>
    </submittedName>
</protein>
<feature type="compositionally biased region" description="Basic residues" evidence="2">
    <location>
        <begin position="32"/>
        <end position="48"/>
    </location>
</feature>
<dbReference type="eggNOG" id="KOG4549">
    <property type="taxonomic scope" value="Eukaryota"/>
</dbReference>
<feature type="region of interest" description="Disordered" evidence="2">
    <location>
        <begin position="1"/>
        <end position="59"/>
    </location>
</feature>
<dbReference type="EMBL" id="FO082050">
    <property type="protein sequence ID" value="CCE82257.1"/>
    <property type="molecule type" value="Genomic_DNA"/>
</dbReference>
<gene>
    <name evidence="4" type="primary">Piso0_001974</name>
    <name evidence="4" type="ORF">GNLVRS01_PISO0J01945g</name>
</gene>
<accession>G8YBC6</accession>